<keyword evidence="6 9" id="KW-1133">Transmembrane helix</keyword>
<proteinExistence type="inferred from homology"/>
<evidence type="ECO:0000313" key="12">
    <source>
        <dbReference type="Proteomes" id="UP000198703"/>
    </source>
</evidence>
<dbReference type="OrthoDB" id="8030921at2"/>
<dbReference type="Proteomes" id="UP000198703">
    <property type="component" value="Unassembled WGS sequence"/>
</dbReference>
<comment type="subcellular location">
    <subcellularLocation>
        <location evidence="1 9">Cell inner membrane</location>
        <topology evidence="1 9">Multi-pass membrane protein</topology>
    </subcellularLocation>
</comment>
<dbReference type="GO" id="GO:0015740">
    <property type="term" value="P:C4-dicarboxylate transport"/>
    <property type="evidence" value="ECO:0007669"/>
    <property type="project" value="TreeGrafter"/>
</dbReference>
<accession>A0A1H4DM14</accession>
<evidence type="ECO:0000256" key="6">
    <source>
        <dbReference type="ARBA" id="ARBA00022989"/>
    </source>
</evidence>
<evidence type="ECO:0000256" key="7">
    <source>
        <dbReference type="ARBA" id="ARBA00023136"/>
    </source>
</evidence>
<gene>
    <name evidence="11" type="ORF">SAMN05444370_110116</name>
</gene>
<dbReference type="AlphaFoldDB" id="A0A1H4DM14"/>
<evidence type="ECO:0000256" key="9">
    <source>
        <dbReference type="RuleBase" id="RU369079"/>
    </source>
</evidence>
<evidence type="ECO:0000256" key="3">
    <source>
        <dbReference type="ARBA" id="ARBA00022475"/>
    </source>
</evidence>
<evidence type="ECO:0000256" key="1">
    <source>
        <dbReference type="ARBA" id="ARBA00004429"/>
    </source>
</evidence>
<feature type="domain" description="Tripartite ATP-independent periplasmic transporters DctQ component" evidence="10">
    <location>
        <begin position="28"/>
        <end position="151"/>
    </location>
</feature>
<keyword evidence="7 9" id="KW-0472">Membrane</keyword>
<dbReference type="GO" id="GO:0005886">
    <property type="term" value="C:plasma membrane"/>
    <property type="evidence" value="ECO:0007669"/>
    <property type="project" value="UniProtKB-SubCell"/>
</dbReference>
<protein>
    <recommendedName>
        <fullName evidence="9">TRAP transporter small permease protein</fullName>
    </recommendedName>
</protein>
<name>A0A1H4DM14_9RHOB</name>
<comment type="similarity">
    <text evidence="8 9">Belongs to the TRAP transporter small permease family.</text>
</comment>
<keyword evidence="5 9" id="KW-0812">Transmembrane</keyword>
<evidence type="ECO:0000256" key="2">
    <source>
        <dbReference type="ARBA" id="ARBA00022448"/>
    </source>
</evidence>
<dbReference type="Pfam" id="PF04290">
    <property type="entry name" value="DctQ"/>
    <property type="match status" value="1"/>
</dbReference>
<dbReference type="InterPro" id="IPR007387">
    <property type="entry name" value="TRAP_DctQ"/>
</dbReference>
<evidence type="ECO:0000313" key="11">
    <source>
        <dbReference type="EMBL" id="SEA73647.1"/>
    </source>
</evidence>
<evidence type="ECO:0000256" key="4">
    <source>
        <dbReference type="ARBA" id="ARBA00022519"/>
    </source>
</evidence>
<feature type="transmembrane region" description="Helical" evidence="9">
    <location>
        <begin position="12"/>
        <end position="33"/>
    </location>
</feature>
<feature type="transmembrane region" description="Helical" evidence="9">
    <location>
        <begin position="133"/>
        <end position="155"/>
    </location>
</feature>
<comment type="function">
    <text evidence="9">Part of the tripartite ATP-independent periplasmic (TRAP) transport system.</text>
</comment>
<dbReference type="InterPro" id="IPR055348">
    <property type="entry name" value="DctQ"/>
</dbReference>
<evidence type="ECO:0000256" key="5">
    <source>
        <dbReference type="ARBA" id="ARBA00022692"/>
    </source>
</evidence>
<keyword evidence="12" id="KW-1185">Reference proteome</keyword>
<reference evidence="11 12" key="1">
    <citation type="submission" date="2016-10" db="EMBL/GenBank/DDBJ databases">
        <authorList>
            <person name="de Groot N.N."/>
        </authorList>
    </citation>
    <scope>NUCLEOTIDE SEQUENCE [LARGE SCALE GENOMIC DNA]</scope>
    <source>
        <strain evidence="11 12">DSM 15345</strain>
    </source>
</reference>
<dbReference type="EMBL" id="FNQM01000010">
    <property type="protein sequence ID" value="SEA73647.1"/>
    <property type="molecule type" value="Genomic_DNA"/>
</dbReference>
<evidence type="ECO:0000259" key="10">
    <source>
        <dbReference type="Pfam" id="PF04290"/>
    </source>
</evidence>
<organism evidence="11 12">
    <name type="scientific">Rubrimonas cliftonensis</name>
    <dbReference type="NCBI Taxonomy" id="89524"/>
    <lineage>
        <taxon>Bacteria</taxon>
        <taxon>Pseudomonadati</taxon>
        <taxon>Pseudomonadota</taxon>
        <taxon>Alphaproteobacteria</taxon>
        <taxon>Rhodobacterales</taxon>
        <taxon>Paracoccaceae</taxon>
        <taxon>Rubrimonas</taxon>
    </lineage>
</organism>
<dbReference type="STRING" id="89524.SAMN05444370_110116"/>
<dbReference type="PANTHER" id="PTHR35011:SF10">
    <property type="entry name" value="TRAP TRANSPORTER SMALL PERMEASE PROTEIN"/>
    <property type="match status" value="1"/>
</dbReference>
<dbReference type="PANTHER" id="PTHR35011">
    <property type="entry name" value="2,3-DIKETO-L-GULONATE TRAP TRANSPORTER SMALL PERMEASE PROTEIN YIAM"/>
    <property type="match status" value="1"/>
</dbReference>
<dbReference type="RefSeq" id="WP_093254684.1">
    <property type="nucleotide sequence ID" value="NZ_FNQM01000010.1"/>
</dbReference>
<feature type="transmembrane region" description="Helical" evidence="9">
    <location>
        <begin position="45"/>
        <end position="68"/>
    </location>
</feature>
<comment type="subunit">
    <text evidence="9">The complex comprises the extracytoplasmic solute receptor protein and the two transmembrane proteins.</text>
</comment>
<evidence type="ECO:0000256" key="8">
    <source>
        <dbReference type="ARBA" id="ARBA00038436"/>
    </source>
</evidence>
<feature type="transmembrane region" description="Helical" evidence="9">
    <location>
        <begin position="89"/>
        <end position="113"/>
    </location>
</feature>
<keyword evidence="3" id="KW-1003">Cell membrane</keyword>
<keyword evidence="2 9" id="KW-0813">Transport</keyword>
<sequence length="170" mass="19008">MLRAIGRAYHLLLTGCVALAALLLLTGIALVVVDVVTRASGLRPPGYTVAFVEYILLYFTLLSAPWLVRIKGHVLTDMLVVRMPATLRLVCAKAVYLVCIAVSLVFAVQGWLLFQEGLRFGYVDERSVDIPYWALYVLFPLCFSMIAVEFARYLLGFDSLYDRDKPVEAI</sequence>
<dbReference type="GO" id="GO:0022857">
    <property type="term" value="F:transmembrane transporter activity"/>
    <property type="evidence" value="ECO:0007669"/>
    <property type="project" value="UniProtKB-UniRule"/>
</dbReference>
<keyword evidence="4 9" id="KW-0997">Cell inner membrane</keyword>